<dbReference type="EMBL" id="CM017882">
    <property type="protein sequence ID" value="KAG1363422.1"/>
    <property type="molecule type" value="Genomic_DNA"/>
</dbReference>
<comment type="caution">
    <text evidence="1">The sequence shown here is derived from an EMBL/GenBank/DDBJ whole genome shotgun (WGS) entry which is preliminary data.</text>
</comment>
<keyword evidence="1" id="KW-0808">Transferase</keyword>
<proteinExistence type="predicted"/>
<keyword evidence="2" id="KW-1185">Reference proteome</keyword>
<evidence type="ECO:0000313" key="2">
    <source>
        <dbReference type="Proteomes" id="UP000797356"/>
    </source>
</evidence>
<name>A0A8K0IMX5_COCNU</name>
<evidence type="ECO:0000313" key="1">
    <source>
        <dbReference type="EMBL" id="KAG1363422.1"/>
    </source>
</evidence>
<dbReference type="Proteomes" id="UP000797356">
    <property type="component" value="Chromosome 11"/>
</dbReference>
<keyword evidence="1" id="KW-0675">Receptor</keyword>
<protein>
    <submittedName>
        <fullName evidence="1">Putative salt tolerance receptor-like cytoplasmic kinase 1</fullName>
    </submittedName>
</protein>
<reference evidence="1" key="1">
    <citation type="journal article" date="2017" name="Gigascience">
        <title>The genome draft of coconut (Cocos nucifera).</title>
        <authorList>
            <person name="Xiao Y."/>
            <person name="Xu P."/>
            <person name="Fan H."/>
            <person name="Baudouin L."/>
            <person name="Xia W."/>
            <person name="Bocs S."/>
            <person name="Xu J."/>
            <person name="Li Q."/>
            <person name="Guo A."/>
            <person name="Zhou L."/>
            <person name="Li J."/>
            <person name="Wu Y."/>
            <person name="Ma Z."/>
            <person name="Armero A."/>
            <person name="Issali A.E."/>
            <person name="Liu N."/>
            <person name="Peng M."/>
            <person name="Yang Y."/>
        </authorList>
    </citation>
    <scope>NUCLEOTIDE SEQUENCE</scope>
    <source>
        <tissue evidence="1">Spear leaf of Hainan Tall coconut</tissue>
    </source>
</reference>
<reference evidence="1" key="2">
    <citation type="submission" date="2019-07" db="EMBL/GenBank/DDBJ databases">
        <authorList>
            <person name="Yang Y."/>
            <person name="Bocs S."/>
            <person name="Baudouin L."/>
        </authorList>
    </citation>
    <scope>NUCLEOTIDE SEQUENCE</scope>
    <source>
        <tissue evidence="1">Spear leaf of Hainan Tall coconut</tissue>
    </source>
</reference>
<sequence length="93" mass="10155">MEAFYSEREQLLTVVMGPALRDMGSGAGKMVDSRLNREYDVVEATVMAALTALYVGENLSLRPSIAEVLQIMGEKASLWISTIDSKSKGMPDL</sequence>
<accession>A0A8K0IMX5</accession>
<dbReference type="AlphaFoldDB" id="A0A8K0IMX5"/>
<dbReference type="GO" id="GO:0016301">
    <property type="term" value="F:kinase activity"/>
    <property type="evidence" value="ECO:0007669"/>
    <property type="project" value="UniProtKB-KW"/>
</dbReference>
<gene>
    <name evidence="1" type="ORF">COCNU_11G002490</name>
</gene>
<keyword evidence="1" id="KW-0418">Kinase</keyword>
<organism evidence="1 2">
    <name type="scientific">Cocos nucifera</name>
    <name type="common">Coconut palm</name>
    <dbReference type="NCBI Taxonomy" id="13894"/>
    <lineage>
        <taxon>Eukaryota</taxon>
        <taxon>Viridiplantae</taxon>
        <taxon>Streptophyta</taxon>
        <taxon>Embryophyta</taxon>
        <taxon>Tracheophyta</taxon>
        <taxon>Spermatophyta</taxon>
        <taxon>Magnoliopsida</taxon>
        <taxon>Liliopsida</taxon>
        <taxon>Arecaceae</taxon>
        <taxon>Arecoideae</taxon>
        <taxon>Cocoseae</taxon>
        <taxon>Attaleinae</taxon>
        <taxon>Cocos</taxon>
    </lineage>
</organism>